<dbReference type="InterPro" id="IPR011200">
    <property type="entry name" value="UCP012608"/>
</dbReference>
<proteinExistence type="predicted"/>
<name>A0ABT9J7F3_9RHOB</name>
<dbReference type="PIRSF" id="PIRSF012608">
    <property type="entry name" value="UCP012608"/>
    <property type="match status" value="1"/>
</dbReference>
<dbReference type="Pfam" id="PF10094">
    <property type="entry name" value="DUF2332"/>
    <property type="match status" value="1"/>
</dbReference>
<comment type="caution">
    <text evidence="1">The sequence shown here is derived from an EMBL/GenBank/DDBJ whole genome shotgun (WGS) entry which is preliminary data.</text>
</comment>
<organism evidence="1 2">
    <name type="scientific">Paracoccus spongiarum</name>
    <dbReference type="NCBI Taxonomy" id="3064387"/>
    <lineage>
        <taxon>Bacteria</taxon>
        <taxon>Pseudomonadati</taxon>
        <taxon>Pseudomonadota</taxon>
        <taxon>Alphaproteobacteria</taxon>
        <taxon>Rhodobacterales</taxon>
        <taxon>Paracoccaceae</taxon>
        <taxon>Paracoccus</taxon>
    </lineage>
</organism>
<evidence type="ECO:0000313" key="1">
    <source>
        <dbReference type="EMBL" id="MDP5305736.1"/>
    </source>
</evidence>
<evidence type="ECO:0000313" key="2">
    <source>
        <dbReference type="Proteomes" id="UP001224997"/>
    </source>
</evidence>
<gene>
    <name evidence="1" type="ORF">Q5Y72_01305</name>
</gene>
<dbReference type="RefSeq" id="WP_305961610.1">
    <property type="nucleotide sequence ID" value="NZ_JAVAMQ010000001.1"/>
</dbReference>
<reference evidence="1 2" key="1">
    <citation type="submission" date="2023-08" db="EMBL/GenBank/DDBJ databases">
        <authorList>
            <person name="Park J.-S."/>
        </authorList>
    </citation>
    <scope>NUCLEOTIDE SEQUENCE [LARGE SCALE GENOMIC DNA]</scope>
    <source>
        <strain evidence="1 2">2205BS29-5</strain>
    </source>
</reference>
<dbReference type="Proteomes" id="UP001224997">
    <property type="component" value="Unassembled WGS sequence"/>
</dbReference>
<sequence length="343" mass="36617">MTQAAIRAAFRGQAEACRSLGSPFTAALCEMLADALWPGGGAVADRVLGWQGDPTGRGDSLPLRLCGALHALVLRETDPALAAAWQARQPDPAVVLAALSRHEAEILAWLDSPPQTNEVARAAAVIGAARFLAARLPLPLRVLELGASAGLNLNFARYYLLPGPDAPLPADAVRLTPDWSGTLPDAPLRVAETRGVDLRPVDARRDGLRLMAYCWADQTERMQRLRAALAVARAHPPQVDAGDAGVWLAHRLAIAAPGRLTLVFHTIAAQYFPPATRQQVAAALTRAAAVAGPRAPLAHFAMEADGGTGAALRLSLWDGSCEAWDLGRADFHGRWIDWRPRRV</sequence>
<accession>A0ABT9J7F3</accession>
<dbReference type="EMBL" id="JAVAMQ010000001">
    <property type="protein sequence ID" value="MDP5305736.1"/>
    <property type="molecule type" value="Genomic_DNA"/>
</dbReference>
<protein>
    <submittedName>
        <fullName evidence="1">DUF2332 family protein</fullName>
    </submittedName>
</protein>
<keyword evidence="2" id="KW-1185">Reference proteome</keyword>